<keyword evidence="4 5" id="KW-0472">Membrane</keyword>
<dbReference type="Gene3D" id="1.20.1740.10">
    <property type="entry name" value="Amino acid/polyamine transporter I"/>
    <property type="match status" value="1"/>
</dbReference>
<dbReference type="InterPro" id="IPR052962">
    <property type="entry name" value="AA_Transporter_AGT"/>
</dbReference>
<evidence type="ECO:0000256" key="1">
    <source>
        <dbReference type="ARBA" id="ARBA00004141"/>
    </source>
</evidence>
<feature type="transmembrane region" description="Helical" evidence="5">
    <location>
        <begin position="429"/>
        <end position="446"/>
    </location>
</feature>
<feature type="transmembrane region" description="Helical" evidence="5">
    <location>
        <begin position="137"/>
        <end position="158"/>
    </location>
</feature>
<feature type="transmembrane region" description="Helical" evidence="5">
    <location>
        <begin position="307"/>
        <end position="325"/>
    </location>
</feature>
<feature type="transmembrane region" description="Helical" evidence="5">
    <location>
        <begin position="405"/>
        <end position="423"/>
    </location>
</feature>
<gene>
    <name evidence="6" type="ORF">D5F11_003510</name>
</gene>
<evidence type="ECO:0000256" key="2">
    <source>
        <dbReference type="ARBA" id="ARBA00022692"/>
    </source>
</evidence>
<dbReference type="AlphaFoldDB" id="A0A429XCW0"/>
<feature type="transmembrane region" description="Helical" evidence="5">
    <location>
        <begin position="371"/>
        <end position="393"/>
    </location>
</feature>
<organism evidence="6 7">
    <name type="scientific">Siminovitchia terrae</name>
    <name type="common">Bacillus terrae</name>
    <dbReference type="NCBI Taxonomy" id="1914933"/>
    <lineage>
        <taxon>Bacteria</taxon>
        <taxon>Bacillati</taxon>
        <taxon>Bacillota</taxon>
        <taxon>Bacilli</taxon>
        <taxon>Bacillales</taxon>
        <taxon>Bacillaceae</taxon>
        <taxon>Siminovitchia</taxon>
    </lineage>
</organism>
<feature type="transmembrane region" description="Helical" evidence="5">
    <location>
        <begin position="346"/>
        <end position="365"/>
    </location>
</feature>
<dbReference type="GO" id="GO:0022857">
    <property type="term" value="F:transmembrane transporter activity"/>
    <property type="evidence" value="ECO:0007669"/>
    <property type="project" value="InterPro"/>
</dbReference>
<feature type="transmembrane region" description="Helical" evidence="5">
    <location>
        <begin position="170"/>
        <end position="188"/>
    </location>
</feature>
<evidence type="ECO:0000313" key="6">
    <source>
        <dbReference type="EMBL" id="RST61131.1"/>
    </source>
</evidence>
<reference evidence="6 7" key="1">
    <citation type="submission" date="2018-12" db="EMBL/GenBank/DDBJ databases">
        <authorList>
            <person name="Sun L."/>
            <person name="Chen Z."/>
        </authorList>
    </citation>
    <scope>NUCLEOTIDE SEQUENCE [LARGE SCALE GENOMIC DNA]</scope>
    <source>
        <strain evidence="6 7">LMG 29736</strain>
    </source>
</reference>
<evidence type="ECO:0000256" key="4">
    <source>
        <dbReference type="ARBA" id="ARBA00023136"/>
    </source>
</evidence>
<dbReference type="Pfam" id="PF13520">
    <property type="entry name" value="AA_permease_2"/>
    <property type="match status" value="1"/>
</dbReference>
<comment type="caution">
    <text evidence="6">The sequence shown here is derived from an EMBL/GenBank/DDBJ whole genome shotgun (WGS) entry which is preliminary data.</text>
</comment>
<feature type="transmembrane region" description="Helical" evidence="5">
    <location>
        <begin position="238"/>
        <end position="261"/>
    </location>
</feature>
<dbReference type="EMBL" id="QYTW02000002">
    <property type="protein sequence ID" value="RST61131.1"/>
    <property type="molecule type" value="Genomic_DNA"/>
</dbReference>
<dbReference type="Proteomes" id="UP000287296">
    <property type="component" value="Unassembled WGS sequence"/>
</dbReference>
<dbReference type="GO" id="GO:0016020">
    <property type="term" value="C:membrane"/>
    <property type="evidence" value="ECO:0007669"/>
    <property type="project" value="UniProtKB-SubCell"/>
</dbReference>
<dbReference type="PANTHER" id="PTHR47547:SF1">
    <property type="entry name" value="ASPARTATE-PROTON SYMPORTER"/>
    <property type="match status" value="1"/>
</dbReference>
<feature type="transmembrane region" description="Helical" evidence="5">
    <location>
        <begin position="20"/>
        <end position="41"/>
    </location>
</feature>
<comment type="subcellular location">
    <subcellularLocation>
        <location evidence="1">Membrane</location>
        <topology evidence="1">Multi-pass membrane protein</topology>
    </subcellularLocation>
</comment>
<evidence type="ECO:0000313" key="7">
    <source>
        <dbReference type="Proteomes" id="UP000287296"/>
    </source>
</evidence>
<evidence type="ECO:0000256" key="3">
    <source>
        <dbReference type="ARBA" id="ARBA00022989"/>
    </source>
</evidence>
<evidence type="ECO:0000256" key="5">
    <source>
        <dbReference type="SAM" id="Phobius"/>
    </source>
</evidence>
<dbReference type="OrthoDB" id="9804700at2"/>
<dbReference type="InterPro" id="IPR002293">
    <property type="entry name" value="AA/rel_permease1"/>
</dbReference>
<name>A0A429XCW0_SIMTE</name>
<accession>A0A429XCW0</accession>
<feature type="transmembrane region" description="Helical" evidence="5">
    <location>
        <begin position="490"/>
        <end position="509"/>
    </location>
</feature>
<protein>
    <submittedName>
        <fullName evidence="6">APC family permease</fullName>
    </submittedName>
</protein>
<dbReference type="PIRSF" id="PIRSF006060">
    <property type="entry name" value="AA_transporter"/>
    <property type="match status" value="1"/>
</dbReference>
<feature type="transmembrane region" description="Helical" evidence="5">
    <location>
        <begin position="95"/>
        <end position="117"/>
    </location>
</feature>
<keyword evidence="2 5" id="KW-0812">Transmembrane</keyword>
<feature type="transmembrane region" description="Helical" evidence="5">
    <location>
        <begin position="53"/>
        <end position="74"/>
    </location>
</feature>
<keyword evidence="3 5" id="KW-1133">Transmembrane helix</keyword>
<feature type="transmembrane region" description="Helical" evidence="5">
    <location>
        <begin position="467"/>
        <end position="484"/>
    </location>
</feature>
<dbReference type="PANTHER" id="PTHR47547">
    <property type="match status" value="1"/>
</dbReference>
<proteinExistence type="predicted"/>
<sequence length="539" mass="58877">MAGGRVLGLKSKQEPFKRKLSLIDVTFIGLGAMIGSSWMFAPQTAVQLAGPAALLSWVIAAIALGMLALVYAELGGALPSAGGFIRYPNYSHGDLVGFIISCMSFITYSVSASLEVVAIRTYLSAWWPSLGSHNPTVLGWLIQLFLLITFFLINYWSVNVFGKINSVVTIIKFAVPVLTIIVLLNYFTPSNFYVDGFLTNGFGGVESAIATAGIAYAFIGFQQTINFSAEAKNPGRTIPIATMLSIGLAGLLYFLLQFAYIGAIPGHLLENGWAGLSLGSPFADLTALLGLMWLMNLLMADAILSPGGAANVGFGATARIIYAWAKNKTFFKIFTNVDEKTGVPRVALWFTFILAVFWTLPFPSWEALVSVAASSAIMAFITGPISAAAFRITAPDLHRPFKLKGFAVIAPIAFIISSFIIYWSGWKTISWLFAFELFLFVAYIVVWKGKRKSQTILRKQMKTASWLVFYNVSMFILSWLGTFGGNGWILAPWDQIFVALLSVVTYYWGAKSAMPNPVFDTDHVHIVDKSDLSVSNRTT</sequence>